<accession>A0ABV7D2W7</accession>
<evidence type="ECO:0000313" key="4">
    <source>
        <dbReference type="Proteomes" id="UP001595444"/>
    </source>
</evidence>
<evidence type="ECO:0000256" key="1">
    <source>
        <dbReference type="ARBA" id="ARBA00022679"/>
    </source>
</evidence>
<dbReference type="InterPro" id="IPR011990">
    <property type="entry name" value="TPR-like_helical_dom_sf"/>
</dbReference>
<proteinExistence type="predicted"/>
<reference evidence="4" key="1">
    <citation type="journal article" date="2019" name="Int. J. Syst. Evol. Microbiol.">
        <title>The Global Catalogue of Microorganisms (GCM) 10K type strain sequencing project: providing services to taxonomists for standard genome sequencing and annotation.</title>
        <authorList>
            <consortium name="The Broad Institute Genomics Platform"/>
            <consortium name="The Broad Institute Genome Sequencing Center for Infectious Disease"/>
            <person name="Wu L."/>
            <person name="Ma J."/>
        </authorList>
    </citation>
    <scope>NUCLEOTIDE SEQUENCE [LARGE SCALE GENOMIC DNA]</scope>
    <source>
        <strain evidence="4">KCTC 62164</strain>
    </source>
</reference>
<dbReference type="Pfam" id="PF13469">
    <property type="entry name" value="Sulfotransfer_3"/>
    <property type="match status" value="1"/>
</dbReference>
<dbReference type="Gene3D" id="3.40.50.300">
    <property type="entry name" value="P-loop containing nucleotide triphosphate hydrolases"/>
    <property type="match status" value="1"/>
</dbReference>
<dbReference type="PROSITE" id="PS50005">
    <property type="entry name" value="TPR"/>
    <property type="match status" value="1"/>
</dbReference>
<evidence type="ECO:0000256" key="2">
    <source>
        <dbReference type="PROSITE-ProRule" id="PRU00339"/>
    </source>
</evidence>
<keyword evidence="4" id="KW-1185">Reference proteome</keyword>
<organism evidence="3 4">
    <name type="scientific">Kordiimonas pumila</name>
    <dbReference type="NCBI Taxonomy" id="2161677"/>
    <lineage>
        <taxon>Bacteria</taxon>
        <taxon>Pseudomonadati</taxon>
        <taxon>Pseudomonadota</taxon>
        <taxon>Alphaproteobacteria</taxon>
        <taxon>Kordiimonadales</taxon>
        <taxon>Kordiimonadaceae</taxon>
        <taxon>Kordiimonas</taxon>
    </lineage>
</organism>
<gene>
    <name evidence="3" type="ORF">ACFOKA_05085</name>
</gene>
<evidence type="ECO:0000313" key="3">
    <source>
        <dbReference type="EMBL" id="MFC3051275.1"/>
    </source>
</evidence>
<dbReference type="PANTHER" id="PTHR12788:SF10">
    <property type="entry name" value="PROTEIN-TYROSINE SULFOTRANSFERASE"/>
    <property type="match status" value="1"/>
</dbReference>
<dbReference type="SMART" id="SM00028">
    <property type="entry name" value="TPR"/>
    <property type="match status" value="4"/>
</dbReference>
<keyword evidence="1" id="KW-0808">Transferase</keyword>
<dbReference type="PANTHER" id="PTHR12788">
    <property type="entry name" value="PROTEIN-TYROSINE SULFOTRANSFERASE 2"/>
    <property type="match status" value="1"/>
</dbReference>
<dbReference type="InterPro" id="IPR027417">
    <property type="entry name" value="P-loop_NTPase"/>
</dbReference>
<dbReference type="Proteomes" id="UP001595444">
    <property type="component" value="Unassembled WGS sequence"/>
</dbReference>
<dbReference type="InterPro" id="IPR026634">
    <property type="entry name" value="TPST-like"/>
</dbReference>
<dbReference type="RefSeq" id="WP_194211739.1">
    <property type="nucleotide sequence ID" value="NZ_CP061205.1"/>
</dbReference>
<dbReference type="SUPFAM" id="SSF52540">
    <property type="entry name" value="P-loop containing nucleoside triphosphate hydrolases"/>
    <property type="match status" value="1"/>
</dbReference>
<dbReference type="Gene3D" id="1.25.40.10">
    <property type="entry name" value="Tetratricopeptide repeat domain"/>
    <property type="match status" value="2"/>
</dbReference>
<protein>
    <submittedName>
        <fullName evidence="3">Tetratricopeptide repeat-containing sulfotransferase family protein</fullName>
    </submittedName>
</protein>
<comment type="caution">
    <text evidence="3">The sequence shown here is derived from an EMBL/GenBank/DDBJ whole genome shotgun (WGS) entry which is preliminary data.</text>
</comment>
<dbReference type="EMBL" id="JBHRSL010000002">
    <property type="protein sequence ID" value="MFC3051275.1"/>
    <property type="molecule type" value="Genomic_DNA"/>
</dbReference>
<dbReference type="InterPro" id="IPR019734">
    <property type="entry name" value="TPR_rpt"/>
</dbReference>
<dbReference type="Pfam" id="PF13181">
    <property type="entry name" value="TPR_8"/>
    <property type="match status" value="1"/>
</dbReference>
<name>A0ABV7D2W7_9PROT</name>
<feature type="repeat" description="TPR" evidence="2">
    <location>
        <begin position="92"/>
        <end position="125"/>
    </location>
</feature>
<sequence length="541" mass="61256">MAVVRQSKSKGRGPEPRAFTDADAQKFLKRGYEAMHAKNFEEAGNCSVLVLKYRPKEIGAHFLIGLVSAEMAKWPMARQAFQNVVSLDEKHAAGWAQLARSFVILGQYANAEKALSSVVELKPTDPLVQDVIGTVFSLIGDQNQALFWYDKACNVSQNPLFELSRAKAYTFLGRLKEAEASLHIVLKANADAAQAHWMLSRVQKTIDTNHIAQMEKLSAATPANSPSQPFLKYAIAKEYEDLGDWKNAFHAYEAGAAARRREVTFDEAAEERLFAALKETYTKTWFESLPEGSDDRSPIFVIGQPRTGTTLIERIMTAHSDVHSAGELQQFGMAIKRVTEVVSPGPVQAEAIIKSQSIDLKKLAAMYLNTTKNMRGESPRFVDKMPVNYLYAPLIAAAFPNAKIIHVVRDPMDSCFASYKQLFADAYYHSYDQEEMARHHARYRDLMQHWHEVLGDRILDVHYEDVVQNTKENAERIMQYLELDWQDEVLDFHTQKSAVTTASAAQVREKAHTRSVGRWREFDVFLQPMKKTLKQRGLFNE</sequence>
<dbReference type="SUPFAM" id="SSF48452">
    <property type="entry name" value="TPR-like"/>
    <property type="match status" value="1"/>
</dbReference>
<keyword evidence="2" id="KW-0802">TPR repeat</keyword>